<keyword evidence="2" id="KW-1133">Transmembrane helix</keyword>
<evidence type="ECO:0000313" key="5">
    <source>
        <dbReference type="Proteomes" id="UP000626242"/>
    </source>
</evidence>
<proteinExistence type="predicted"/>
<dbReference type="PROSITE" id="PS00636">
    <property type="entry name" value="DNAJ_1"/>
    <property type="match status" value="1"/>
</dbReference>
<evidence type="ECO:0000259" key="3">
    <source>
        <dbReference type="PROSITE" id="PS50076"/>
    </source>
</evidence>
<feature type="domain" description="J" evidence="3">
    <location>
        <begin position="3"/>
        <end position="68"/>
    </location>
</feature>
<dbReference type="RefSeq" id="WP_251833206.1">
    <property type="nucleotide sequence ID" value="NZ_JACSPS010000002.1"/>
</dbReference>
<dbReference type="PANTHER" id="PTHR44360:SF1">
    <property type="entry name" value="DNAJ HOMOLOG SUBFAMILY B MEMBER 9"/>
    <property type="match status" value="1"/>
</dbReference>
<dbReference type="EMBL" id="JACSPS010000002">
    <property type="protein sequence ID" value="MBD8018006.1"/>
    <property type="molecule type" value="Genomic_DNA"/>
</dbReference>
<dbReference type="InterPro" id="IPR036869">
    <property type="entry name" value="J_dom_sf"/>
</dbReference>
<evidence type="ECO:0000313" key="4">
    <source>
        <dbReference type="EMBL" id="MBD8018006.1"/>
    </source>
</evidence>
<dbReference type="Gene3D" id="1.10.287.110">
    <property type="entry name" value="DnaJ domain"/>
    <property type="match status" value="1"/>
</dbReference>
<dbReference type="InterPro" id="IPR051948">
    <property type="entry name" value="Hsp70_co-chaperone_J-domain"/>
</dbReference>
<keyword evidence="5" id="KW-1185">Reference proteome</keyword>
<evidence type="ECO:0000256" key="1">
    <source>
        <dbReference type="ARBA" id="ARBA00023186"/>
    </source>
</evidence>
<evidence type="ECO:0000256" key="2">
    <source>
        <dbReference type="SAM" id="Phobius"/>
    </source>
</evidence>
<accession>A0ABR8WMU5</accession>
<keyword evidence="2" id="KW-0472">Membrane</keyword>
<name>A0ABR8WMU5_9FLAO</name>
<dbReference type="PROSITE" id="PS50076">
    <property type="entry name" value="DNAJ_2"/>
    <property type="match status" value="1"/>
</dbReference>
<dbReference type="Pfam" id="PF00226">
    <property type="entry name" value="DnaJ"/>
    <property type="match status" value="1"/>
</dbReference>
<dbReference type="SUPFAM" id="SSF46565">
    <property type="entry name" value="Chaperone J-domain"/>
    <property type="match status" value="1"/>
</dbReference>
<dbReference type="Proteomes" id="UP000626242">
    <property type="component" value="Unassembled WGS sequence"/>
</dbReference>
<protein>
    <submittedName>
        <fullName evidence="4">J domain-containing protein</fullName>
    </submittedName>
</protein>
<dbReference type="PRINTS" id="PR00625">
    <property type="entry name" value="JDOMAIN"/>
</dbReference>
<dbReference type="InterPro" id="IPR001623">
    <property type="entry name" value="DnaJ_domain"/>
</dbReference>
<reference evidence="4 5" key="1">
    <citation type="submission" date="2020-08" db="EMBL/GenBank/DDBJ databases">
        <title>A Genomic Blueprint of the Chicken Gut Microbiome.</title>
        <authorList>
            <person name="Gilroy R."/>
            <person name="Ravi A."/>
            <person name="Getino M."/>
            <person name="Pursley I."/>
            <person name="Horton D.L."/>
            <person name="Alikhan N.-F."/>
            <person name="Baker D."/>
            <person name="Gharbi K."/>
            <person name="Hall N."/>
            <person name="Watson M."/>
            <person name="Adriaenssens E.M."/>
            <person name="Foster-Nyarko E."/>
            <person name="Jarju S."/>
            <person name="Secka A."/>
            <person name="Antonio M."/>
            <person name="Oren A."/>
            <person name="Chaudhuri R."/>
            <person name="La Ragione R.M."/>
            <person name="Hildebrand F."/>
            <person name="Pallen M.J."/>
        </authorList>
    </citation>
    <scope>NUCLEOTIDE SEQUENCE [LARGE SCALE GENOMIC DNA]</scope>
    <source>
        <strain evidence="4 5">Sa1CVA4</strain>
    </source>
</reference>
<keyword evidence="2" id="KW-0812">Transmembrane</keyword>
<dbReference type="InterPro" id="IPR018253">
    <property type="entry name" value="DnaJ_domain_CS"/>
</dbReference>
<dbReference type="CDD" id="cd06257">
    <property type="entry name" value="DnaJ"/>
    <property type="match status" value="1"/>
</dbReference>
<sequence>MKNYYYFLSVEENAGDEEIRKAYRKLSVKYHPDKNENDAFFAKRFMEVQEAYDVLGDSEKRRIYDENLSHQQRSYRPTLPPAIKSFSSNKIRAQKGEEIIIKWQTNNADIVKIIPFGLEKGYGERAFKITDFKNGEFQLLLHATNSLLNKTVVRALTITEVFENDSEKFRNEVEELFKPQKPSRTNPGGQPKIIRLVLALVFVLIAVLLLYKTFNS</sequence>
<dbReference type="SMART" id="SM00271">
    <property type="entry name" value="DnaJ"/>
    <property type="match status" value="1"/>
</dbReference>
<organism evidence="4 5">
    <name type="scientific">Kaistella pullorum</name>
    <dbReference type="NCBI Taxonomy" id="2763074"/>
    <lineage>
        <taxon>Bacteria</taxon>
        <taxon>Pseudomonadati</taxon>
        <taxon>Bacteroidota</taxon>
        <taxon>Flavobacteriia</taxon>
        <taxon>Flavobacteriales</taxon>
        <taxon>Weeksellaceae</taxon>
        <taxon>Chryseobacterium group</taxon>
        <taxon>Kaistella</taxon>
    </lineage>
</organism>
<comment type="caution">
    <text evidence="4">The sequence shown here is derived from an EMBL/GenBank/DDBJ whole genome shotgun (WGS) entry which is preliminary data.</text>
</comment>
<keyword evidence="1" id="KW-0143">Chaperone</keyword>
<feature type="transmembrane region" description="Helical" evidence="2">
    <location>
        <begin position="193"/>
        <end position="211"/>
    </location>
</feature>
<gene>
    <name evidence="4" type="ORF">H9628_05940</name>
</gene>
<dbReference type="PANTHER" id="PTHR44360">
    <property type="entry name" value="DNAJ HOMOLOG SUBFAMILY B MEMBER 9"/>
    <property type="match status" value="1"/>
</dbReference>